<dbReference type="Proteomes" id="UP000683000">
    <property type="component" value="Unassembled WGS sequence"/>
</dbReference>
<feature type="region of interest" description="Disordered" evidence="2">
    <location>
        <begin position="1441"/>
        <end position="1500"/>
    </location>
</feature>
<comment type="caution">
    <text evidence="4">The sequence shown here is derived from an EMBL/GenBank/DDBJ whole genome shotgun (WGS) entry which is preliminary data.</text>
</comment>
<dbReference type="Pfam" id="PF19314">
    <property type="entry name" value="DUF5917"/>
    <property type="match status" value="1"/>
</dbReference>
<dbReference type="SUPFAM" id="SSF52047">
    <property type="entry name" value="RNI-like"/>
    <property type="match status" value="1"/>
</dbReference>
<evidence type="ECO:0000313" key="5">
    <source>
        <dbReference type="Proteomes" id="UP000683000"/>
    </source>
</evidence>
<gene>
    <name evidence="4" type="ORF">JVT61DRAFT_2112</name>
</gene>
<dbReference type="InterPro" id="IPR019384">
    <property type="entry name" value="FHIP"/>
</dbReference>
<dbReference type="InterPro" id="IPR045669">
    <property type="entry name" value="FHIP_C"/>
</dbReference>
<dbReference type="Pfam" id="PF10257">
    <property type="entry name" value="RAI16-like"/>
    <property type="match status" value="1"/>
</dbReference>
<sequence length="1611" mass="178918">MVPPLAFFCINVLARFPDQLHHLHRRRIYASPALLDALTHTRDPCLWAALAQLVHPLPPHLHDLDLPLSHPDLPLLQKIPDSSDFSLVTLLSLPNCIHLRDSDVANFRTLHRLLALDLRGCSISSYALTALARGLAPSSFVDPTRSGTWGLRLLSLHGCPNIDDDALSALLKFPLLSVIDLRFTRCTPAAINACLSSLGFRASENNSLFHPAPLSLALCSLEKLVLAASDPISLYSCPPQSVFRVHIDELKHPPSRTKKSVPTASSSTSYSTIRTTSSTEDIVVFIPPLRKQAKNELFPLSSPFESPTAVPVAPASSPIDQPAHSNVVSNVSSFYENTPGWNKHCRKNIIPLSAQAVRPSEGGKLDPLAIARLPPPWNILDTHTSPALSNPVVTVTRRQSASDNVEQLWRTHWIGQALNNPLKVDRARLHKRGSDAVADMVHQFTSKRRKVESEFVLARTQAKVSVKSRNPFVRSVFAESSTNTFDKPRLPVQESQDEAESDVQLRVCRSLPREPTISSAMDYFSKFLRTSSQASPKPVHDHAAEFNRSWNLIKVCPSTFYPRARLIHTDLTEETTLEHPDERQLMRGIVATDVPAHLQSMVDSLVWESSRTEEGGTGACLEYLLKNDVLGTLVRLSEPDRPSGIQAEVLRAVQNMVVLMDEQFLVHSVVHRAVLRLLRNCVGDNLQEQLDGRTRVMGAAKNAARSQPSEYELDLVNLLCILCSRIRTHRELLMIFFHDKHWYRSEPLFAVEEEDEDKEDEDDDEFSENPDDDSRRVPSPAPSQATITSAARKPEYEFLLFNYLLRFVHREGQIGDFARAGLLFLMDVAMSPGGPVHKRGGAESEQTAGDPITDAALALAEYIVDGDFSDVLGAGLGAVYSLLPSKLEIRSPVTKDSPAGMVLGSTGPATEKEMEDVEVHTEKNRAIGLEESTNPDFKARLDHFLKLLEFLQDIIRRNRIHDSADVRLDAPVLVGASIVQSILDAVRRIFLENVLYPSILECSDLDGSAVAVMSYIDIIIRTLENGQLSDLLIGFLMSEDSDDIGKSRRRVHGMLNLSGNLPPLSHSSSSTTVKATKLHFRKSSAMLLLEMEAPESGRQSEYFTSMARFTLKDLILSNLRSQNQATVTAALQLFQTMLTRRCRACVDGLILVIPSTSATSYPEPAIIIPFVPPMTSEEDSDEEEFTYPGAEAKPRSPATPLPSLPVHLQPETTFSTHEREMGLYFTLVSRIDPSHDDDAFSTGYDHYLRDALNSIQSHSCFHISADEDLESRSKKRHRLNIKDPILSLILELLCKFFSNSPEMNISLTGVLAELALCPDRSIAGWLTCNVNDAPQPEAMSDDVRLEDMQDDRSIDFEIDEKLATETNILPAARLDETSRPIVHTIFQALVGQLERYRQLVDNFDRYLLERRQGLLFSENLTDALTLVLEPAVDSGLLYVPSNSVSSSNPSDASIQRPKSKSKTSSSLVSFLTPRKSKSKAQAPTEPQTPPRDGSKVDASRPFAPHYQQTRDILVEPFMVPLPSASSNLWTPTQTSTWGSDEEDVFSAGSRWGGVNVENVEKLDDHEVQHSPSQITLSHLLDNVVILEECVKELVAIIQARRSLGIDSLRYV</sequence>
<dbReference type="PANTHER" id="PTHR21705">
    <property type="entry name" value="RAI16 PROTEIN-RELATED"/>
    <property type="match status" value="1"/>
</dbReference>
<evidence type="ECO:0000256" key="2">
    <source>
        <dbReference type="SAM" id="MobiDB-lite"/>
    </source>
</evidence>
<feature type="region of interest" description="Disordered" evidence="2">
    <location>
        <begin position="752"/>
        <end position="788"/>
    </location>
</feature>
<proteinExistence type="inferred from homology"/>
<dbReference type="InterPro" id="IPR032675">
    <property type="entry name" value="LRR_dom_sf"/>
</dbReference>
<evidence type="ECO:0000313" key="4">
    <source>
        <dbReference type="EMBL" id="KAG6376138.1"/>
    </source>
</evidence>
<feature type="compositionally biased region" description="Low complexity" evidence="2">
    <location>
        <begin position="1441"/>
        <end position="1450"/>
    </location>
</feature>
<keyword evidence="5" id="KW-1185">Reference proteome</keyword>
<protein>
    <submittedName>
        <fullName evidence="4">Retinoic acid induced 16-like protein-domain-containing protein</fullName>
    </submittedName>
</protein>
<feature type="domain" description="FHF complex subunit HOOK-interacting protein C-terminal" evidence="3">
    <location>
        <begin position="1283"/>
        <end position="1335"/>
    </location>
</feature>
<reference evidence="4" key="1">
    <citation type="submission" date="2021-03" db="EMBL/GenBank/DDBJ databases">
        <title>Evolutionary innovations through gain and loss of genes in the ectomycorrhizal Boletales.</title>
        <authorList>
            <person name="Wu G."/>
            <person name="Miyauchi S."/>
            <person name="Morin E."/>
            <person name="Yang Z.-L."/>
            <person name="Xu J."/>
            <person name="Martin F.M."/>
        </authorList>
    </citation>
    <scope>NUCLEOTIDE SEQUENCE</scope>
    <source>
        <strain evidence="4">BR01</strain>
    </source>
</reference>
<dbReference type="Gene3D" id="3.80.10.10">
    <property type="entry name" value="Ribonuclease Inhibitor"/>
    <property type="match status" value="1"/>
</dbReference>
<accession>A0A8I2YSE5</accession>
<feature type="region of interest" description="Disordered" evidence="2">
    <location>
        <begin position="1177"/>
        <end position="1205"/>
    </location>
</feature>
<dbReference type="OrthoDB" id="5350595at2759"/>
<organism evidence="4 5">
    <name type="scientific">Boletus reticuloceps</name>
    <dbReference type="NCBI Taxonomy" id="495285"/>
    <lineage>
        <taxon>Eukaryota</taxon>
        <taxon>Fungi</taxon>
        <taxon>Dikarya</taxon>
        <taxon>Basidiomycota</taxon>
        <taxon>Agaricomycotina</taxon>
        <taxon>Agaricomycetes</taxon>
        <taxon>Agaricomycetidae</taxon>
        <taxon>Boletales</taxon>
        <taxon>Boletineae</taxon>
        <taxon>Boletaceae</taxon>
        <taxon>Boletoideae</taxon>
        <taxon>Boletus</taxon>
    </lineage>
</organism>
<comment type="similarity">
    <text evidence="1">Belongs to the FHIP family.</text>
</comment>
<dbReference type="PANTHER" id="PTHR21705:SF11">
    <property type="entry name" value="FHIP FAMILY PROTEIN CG3558"/>
    <property type="match status" value="1"/>
</dbReference>
<feature type="compositionally biased region" description="Low complexity" evidence="2">
    <location>
        <begin position="260"/>
        <end position="272"/>
    </location>
</feature>
<evidence type="ECO:0000256" key="1">
    <source>
        <dbReference type="ARBA" id="ARBA00024336"/>
    </source>
</evidence>
<dbReference type="EMBL" id="JAGFBS010000012">
    <property type="protein sequence ID" value="KAG6376138.1"/>
    <property type="molecule type" value="Genomic_DNA"/>
</dbReference>
<feature type="region of interest" description="Disordered" evidence="2">
    <location>
        <begin position="253"/>
        <end position="272"/>
    </location>
</feature>
<evidence type="ECO:0000259" key="3">
    <source>
        <dbReference type="Pfam" id="PF19314"/>
    </source>
</evidence>
<name>A0A8I2YSE5_9AGAM</name>
<feature type="compositionally biased region" description="Acidic residues" evidence="2">
    <location>
        <begin position="752"/>
        <end position="771"/>
    </location>
</feature>